<dbReference type="Proteomes" id="UP000515344">
    <property type="component" value="Chromosome"/>
</dbReference>
<dbReference type="RefSeq" id="WP_182802100.1">
    <property type="nucleotide sequence ID" value="NZ_CP060007.1"/>
</dbReference>
<dbReference type="InterPro" id="IPR001173">
    <property type="entry name" value="Glyco_trans_2-like"/>
</dbReference>
<dbReference type="PANTHER" id="PTHR43685:SF5">
    <property type="entry name" value="GLYCOSYLTRANSFERASE EPSE-RELATED"/>
    <property type="match status" value="1"/>
</dbReference>
<reference evidence="6" key="1">
    <citation type="submission" date="2020-08" db="EMBL/GenBank/DDBJ databases">
        <title>Lacibacter sp. S13-6-6 genome sequencing.</title>
        <authorList>
            <person name="Jin L."/>
        </authorList>
    </citation>
    <scope>NUCLEOTIDE SEQUENCE [LARGE SCALE GENOMIC DNA]</scope>
    <source>
        <strain evidence="6">S13-6-6</strain>
    </source>
</reference>
<dbReference type="PANTHER" id="PTHR43685">
    <property type="entry name" value="GLYCOSYLTRANSFERASE"/>
    <property type="match status" value="1"/>
</dbReference>
<comment type="similarity">
    <text evidence="1">Belongs to the glycosyltransferase 2 family.</text>
</comment>
<dbReference type="GO" id="GO:0016757">
    <property type="term" value="F:glycosyltransferase activity"/>
    <property type="evidence" value="ECO:0007669"/>
    <property type="project" value="UniProtKB-KW"/>
</dbReference>
<keyword evidence="3" id="KW-0808">Transferase</keyword>
<dbReference type="InterPro" id="IPR050834">
    <property type="entry name" value="Glycosyltransf_2"/>
</dbReference>
<dbReference type="AlphaFoldDB" id="A0A7G5XED5"/>
<evidence type="ECO:0000256" key="1">
    <source>
        <dbReference type="ARBA" id="ARBA00006739"/>
    </source>
</evidence>
<keyword evidence="2" id="KW-0328">Glycosyltransferase</keyword>
<protein>
    <submittedName>
        <fullName evidence="5">Glycosyltransferase</fullName>
    </submittedName>
</protein>
<dbReference type="Pfam" id="PF00535">
    <property type="entry name" value="Glycos_transf_2"/>
    <property type="match status" value="1"/>
</dbReference>
<gene>
    <name evidence="5" type="ORF">H4075_17425</name>
</gene>
<name>A0A7G5XED5_9BACT</name>
<keyword evidence="6" id="KW-1185">Reference proteome</keyword>
<evidence type="ECO:0000313" key="5">
    <source>
        <dbReference type="EMBL" id="QNA43838.1"/>
    </source>
</evidence>
<dbReference type="EMBL" id="CP060007">
    <property type="protein sequence ID" value="QNA43838.1"/>
    <property type="molecule type" value="Genomic_DNA"/>
</dbReference>
<accession>A0A7G5XED5</accession>
<sequence length="269" mass="31401">MLDFYLLIPCYNNTDGLIRSLLSVEYSKEKYKVLVVDDGSNIPVSLSELPEVLLQKQTIEIIRLSENKGITEALNTGLRLILDRNDSLYTARLDCGDTCTPDRFTKQISFLSVNTDVALVGSLCLFVDHKKNIRFVYKAAEHRYAILKQMHLKCSFIHPTVIFRNEIIKNTKLYPYDYPYAEDYAFFFELTKKYKTHIIQEILVETQIDTNGISVKKRQQQIRSKINIIRFYGINKSLTCRGLVRQYLLALLPYKLITQIKHLFFHIEK</sequence>
<organism evidence="5 6">
    <name type="scientific">Lacibacter sediminis</name>
    <dbReference type="NCBI Taxonomy" id="2760713"/>
    <lineage>
        <taxon>Bacteria</taxon>
        <taxon>Pseudomonadati</taxon>
        <taxon>Bacteroidota</taxon>
        <taxon>Chitinophagia</taxon>
        <taxon>Chitinophagales</taxon>
        <taxon>Chitinophagaceae</taxon>
        <taxon>Lacibacter</taxon>
    </lineage>
</organism>
<proteinExistence type="inferred from homology"/>
<dbReference type="InterPro" id="IPR029044">
    <property type="entry name" value="Nucleotide-diphossugar_trans"/>
</dbReference>
<evidence type="ECO:0000259" key="4">
    <source>
        <dbReference type="Pfam" id="PF00535"/>
    </source>
</evidence>
<dbReference type="Gene3D" id="3.90.550.10">
    <property type="entry name" value="Spore Coat Polysaccharide Biosynthesis Protein SpsA, Chain A"/>
    <property type="match status" value="1"/>
</dbReference>
<dbReference type="KEGG" id="lacs:H4075_17425"/>
<dbReference type="SUPFAM" id="SSF53448">
    <property type="entry name" value="Nucleotide-diphospho-sugar transferases"/>
    <property type="match status" value="1"/>
</dbReference>
<evidence type="ECO:0000313" key="6">
    <source>
        <dbReference type="Proteomes" id="UP000515344"/>
    </source>
</evidence>
<evidence type="ECO:0000256" key="2">
    <source>
        <dbReference type="ARBA" id="ARBA00022676"/>
    </source>
</evidence>
<evidence type="ECO:0000256" key="3">
    <source>
        <dbReference type="ARBA" id="ARBA00022679"/>
    </source>
</evidence>
<feature type="domain" description="Glycosyltransferase 2-like" evidence="4">
    <location>
        <begin position="7"/>
        <end position="137"/>
    </location>
</feature>